<dbReference type="EMBL" id="JACAGK010000023">
    <property type="protein sequence ID" value="MDM1048480.1"/>
    <property type="molecule type" value="Genomic_DNA"/>
</dbReference>
<feature type="transmembrane region" description="Helical" evidence="1">
    <location>
        <begin position="93"/>
        <end position="111"/>
    </location>
</feature>
<evidence type="ECO:0000256" key="1">
    <source>
        <dbReference type="SAM" id="Phobius"/>
    </source>
</evidence>
<accession>A0ABT7NMU4</accession>
<keyword evidence="1" id="KW-0472">Membrane</keyword>
<sequence>MFFSVGQHEEAAIAVDQLVNPVNAGNPMVLSFVRTYSSTAFFKATSKDAAPFYVDTVTNKRINKKNWTEGMHNVARLKGSQVPAAPYRFKITIFGYIMLLAVIGFFAYLTYDSFLKPVNPNINAAQPLEQTMEPNNIYFGRFERYEEGQRIPLKTGFGWFKVTENANGTVKLAMSKEMQTHHQAPANMNSTDFEETVAEMKIEEQESYNIRLKSTDGLLEVNLTEKK</sequence>
<gene>
    <name evidence="2" type="ORF">HX018_09545</name>
</gene>
<comment type="caution">
    <text evidence="2">The sequence shown here is derived from an EMBL/GenBank/DDBJ whole genome shotgun (WGS) entry which is preliminary data.</text>
</comment>
<reference evidence="2" key="2">
    <citation type="journal article" date="2022" name="Sci. Total Environ.">
        <title>Prevalence, transmission, and molecular epidemiology of tet(X)-positive bacteria among humans, animals, and environmental niches in China: An epidemiological, and genomic-based study.</title>
        <authorList>
            <person name="Dong N."/>
            <person name="Zeng Y."/>
            <person name="Cai C."/>
            <person name="Sun C."/>
            <person name="Lu J."/>
            <person name="Liu C."/>
            <person name="Zhou H."/>
            <person name="Sun Q."/>
            <person name="Shu L."/>
            <person name="Wang H."/>
            <person name="Wang Y."/>
            <person name="Wang S."/>
            <person name="Wu C."/>
            <person name="Chan E.W."/>
            <person name="Chen G."/>
            <person name="Shen Z."/>
            <person name="Chen S."/>
            <person name="Zhang R."/>
        </authorList>
    </citation>
    <scope>NUCLEOTIDE SEQUENCE</scope>
    <source>
        <strain evidence="2">R1692</strain>
    </source>
</reference>
<organism evidence="2 3">
    <name type="scientific">Sphingobacterium hotanense</name>
    <dbReference type="NCBI Taxonomy" id="649196"/>
    <lineage>
        <taxon>Bacteria</taxon>
        <taxon>Pseudomonadati</taxon>
        <taxon>Bacteroidota</taxon>
        <taxon>Sphingobacteriia</taxon>
        <taxon>Sphingobacteriales</taxon>
        <taxon>Sphingobacteriaceae</taxon>
        <taxon>Sphingobacterium</taxon>
    </lineage>
</organism>
<keyword evidence="1" id="KW-0812">Transmembrane</keyword>
<dbReference type="Proteomes" id="UP001170954">
    <property type="component" value="Unassembled WGS sequence"/>
</dbReference>
<dbReference type="RefSeq" id="WP_286651272.1">
    <property type="nucleotide sequence ID" value="NZ_JACAGK010000023.1"/>
</dbReference>
<evidence type="ECO:0000313" key="3">
    <source>
        <dbReference type="Proteomes" id="UP001170954"/>
    </source>
</evidence>
<name>A0ABT7NMU4_9SPHI</name>
<proteinExistence type="predicted"/>
<keyword evidence="3" id="KW-1185">Reference proteome</keyword>
<keyword evidence="1" id="KW-1133">Transmembrane helix</keyword>
<evidence type="ECO:0000313" key="2">
    <source>
        <dbReference type="EMBL" id="MDM1048480.1"/>
    </source>
</evidence>
<reference evidence="2" key="1">
    <citation type="submission" date="2020-06" db="EMBL/GenBank/DDBJ databases">
        <authorList>
            <person name="Dong N."/>
        </authorList>
    </citation>
    <scope>NUCLEOTIDE SEQUENCE</scope>
    <source>
        <strain evidence="2">R1692</strain>
    </source>
</reference>
<protein>
    <submittedName>
        <fullName evidence="2">Uncharacterized protein</fullName>
    </submittedName>
</protein>